<dbReference type="InterPro" id="IPR032675">
    <property type="entry name" value="LRR_dom_sf"/>
</dbReference>
<name>A0A4Y9ZRC1_9AGAM</name>
<comment type="caution">
    <text evidence="1">The sequence shown here is derived from an EMBL/GenBank/DDBJ whole genome shotgun (WGS) entry which is preliminary data.</text>
</comment>
<dbReference type="InterPro" id="IPR036047">
    <property type="entry name" value="F-box-like_dom_sf"/>
</dbReference>
<dbReference type="SUPFAM" id="SSF52047">
    <property type="entry name" value="RNI-like"/>
    <property type="match status" value="1"/>
</dbReference>
<evidence type="ECO:0000313" key="1">
    <source>
        <dbReference type="EMBL" id="TFY76029.1"/>
    </source>
</evidence>
<accession>A0A4Y9ZRC1</accession>
<keyword evidence="2" id="KW-1185">Reference proteome</keyword>
<dbReference type="EMBL" id="SFCI01001345">
    <property type="protein sequence ID" value="TFY76029.1"/>
    <property type="molecule type" value="Genomic_DNA"/>
</dbReference>
<proteinExistence type="predicted"/>
<reference evidence="1 2" key="1">
    <citation type="submission" date="2019-02" db="EMBL/GenBank/DDBJ databases">
        <title>Genome sequencing of the rare red list fungi Hericium alpestre (H. flagellum).</title>
        <authorList>
            <person name="Buettner E."/>
            <person name="Kellner H."/>
        </authorList>
    </citation>
    <scope>NUCLEOTIDE SEQUENCE [LARGE SCALE GENOMIC DNA]</scope>
    <source>
        <strain evidence="1 2">DSM 108284</strain>
    </source>
</reference>
<sequence length="299" mass="34288">MEAVSAFALAVSNSHVQTLALSTNRTLGDAFIAQFMPLLSCPHLEVLHFSAIGLSALSAPYLVDYLLAPRSRPLSCLTLNGNQLNYPAIQAIIAAVQQGNFHLTKLEMFSNCFVRPDGTPSEDSEESTSMSSWRQSQDRLKDLLWRNDYLARAVQSEALGMLRYCRLFLLRPQNRHHVLSESEDDLSSDSSTESHRTDAFARLPLELQHHILAFLAPTPRRRVAACSPCRALRRAGIRVFLLWTTRRRTPSMSQKRRWKRIVHIYMARSMSAMRPFLQRQRPLRRRLRAQALVLRRRPR</sequence>
<evidence type="ECO:0000313" key="2">
    <source>
        <dbReference type="Proteomes" id="UP000298061"/>
    </source>
</evidence>
<protein>
    <recommendedName>
        <fullName evidence="3">F-box domain-containing protein</fullName>
    </recommendedName>
</protein>
<dbReference type="Proteomes" id="UP000298061">
    <property type="component" value="Unassembled WGS sequence"/>
</dbReference>
<gene>
    <name evidence="1" type="ORF">EWM64_g7985</name>
</gene>
<dbReference type="Gene3D" id="3.80.10.10">
    <property type="entry name" value="Ribonuclease Inhibitor"/>
    <property type="match status" value="1"/>
</dbReference>
<dbReference type="STRING" id="135208.A0A4Y9ZRC1"/>
<evidence type="ECO:0008006" key="3">
    <source>
        <dbReference type="Google" id="ProtNLM"/>
    </source>
</evidence>
<dbReference type="SUPFAM" id="SSF81383">
    <property type="entry name" value="F-box domain"/>
    <property type="match status" value="1"/>
</dbReference>
<organism evidence="1 2">
    <name type="scientific">Hericium alpestre</name>
    <dbReference type="NCBI Taxonomy" id="135208"/>
    <lineage>
        <taxon>Eukaryota</taxon>
        <taxon>Fungi</taxon>
        <taxon>Dikarya</taxon>
        <taxon>Basidiomycota</taxon>
        <taxon>Agaricomycotina</taxon>
        <taxon>Agaricomycetes</taxon>
        <taxon>Russulales</taxon>
        <taxon>Hericiaceae</taxon>
        <taxon>Hericium</taxon>
    </lineage>
</organism>
<dbReference type="OrthoDB" id="120976at2759"/>
<dbReference type="AlphaFoldDB" id="A0A4Y9ZRC1"/>